<sequence>MRIKTVWFRKDGDTRGAEETAGAIASILWRLSDAAVINLSKAEFDIITPQRGFGIMAELQAFMVHLCDRMLYDRVDEDQRVPMIQTLAKRLATIMEDNIHMVVGDHDYPYQADFIAMVNRRSDEYATYDFIPEKPSYSVLTFLGNQIREIMGERDQSWVVDQIIEIETPEIVETIRKAIDGLLNQP</sequence>
<evidence type="ECO:0000313" key="2">
    <source>
        <dbReference type="Proteomes" id="UP000295367"/>
    </source>
</evidence>
<dbReference type="RefSeq" id="WP_124948118.1">
    <property type="nucleotide sequence ID" value="NZ_BHVT01000076.1"/>
</dbReference>
<comment type="caution">
    <text evidence="1">The sequence shown here is derived from an EMBL/GenBank/DDBJ whole genome shotgun (WGS) entry which is preliminary data.</text>
</comment>
<dbReference type="EMBL" id="SMCO01000006">
    <property type="protein sequence ID" value="TCV86694.1"/>
    <property type="molecule type" value="Genomic_DNA"/>
</dbReference>
<dbReference type="AlphaFoldDB" id="A0A4R3Y801"/>
<protein>
    <submittedName>
        <fullName evidence="1">Uncharacterized protein</fullName>
    </submittedName>
</protein>
<reference evidence="1 2" key="1">
    <citation type="submission" date="2019-03" db="EMBL/GenBank/DDBJ databases">
        <title>Genomic Encyclopedia of Type Strains, Phase IV (KMG-IV): sequencing the most valuable type-strain genomes for metagenomic binning, comparative biology and taxonomic classification.</title>
        <authorList>
            <person name="Goeker M."/>
        </authorList>
    </citation>
    <scope>NUCLEOTIDE SEQUENCE [LARGE SCALE GENOMIC DNA]</scope>
    <source>
        <strain evidence="1 2">DSM 100309</strain>
    </source>
</reference>
<keyword evidence="2" id="KW-1185">Reference proteome</keyword>
<name>A0A4R3Y801_9PROT</name>
<dbReference type="Proteomes" id="UP000295367">
    <property type="component" value="Unassembled WGS sequence"/>
</dbReference>
<evidence type="ECO:0000313" key="1">
    <source>
        <dbReference type="EMBL" id="TCV86694.1"/>
    </source>
</evidence>
<gene>
    <name evidence="1" type="ORF">EDC63_10655</name>
</gene>
<proteinExistence type="predicted"/>
<organism evidence="1 2">
    <name type="scientific">Sulfurirhabdus autotrophica</name>
    <dbReference type="NCBI Taxonomy" id="1706046"/>
    <lineage>
        <taxon>Bacteria</taxon>
        <taxon>Pseudomonadati</taxon>
        <taxon>Pseudomonadota</taxon>
        <taxon>Betaproteobacteria</taxon>
        <taxon>Nitrosomonadales</taxon>
        <taxon>Sulfuricellaceae</taxon>
        <taxon>Sulfurirhabdus</taxon>
    </lineage>
</organism>
<accession>A0A4R3Y801</accession>
<dbReference type="OrthoDB" id="9781578at2"/>